<dbReference type="EMBL" id="JAACJN010000014">
    <property type="protein sequence ID" value="KAF5390560.1"/>
    <property type="molecule type" value="Genomic_DNA"/>
</dbReference>
<gene>
    <name evidence="5" type="ORF">D9757_002753</name>
</gene>
<dbReference type="OrthoDB" id="2432613at2759"/>
<evidence type="ECO:0000313" key="6">
    <source>
        <dbReference type="Proteomes" id="UP000518752"/>
    </source>
</evidence>
<feature type="chain" id="PRO_5034777953" description="Yeast cell wall synthesis Kre9/Knh1-like N-terminal domain-containing protein" evidence="3">
    <location>
        <begin position="23"/>
        <end position="245"/>
    </location>
</feature>
<accession>A0A8H5MDL6</accession>
<evidence type="ECO:0000256" key="2">
    <source>
        <dbReference type="SAM" id="MobiDB-lite"/>
    </source>
</evidence>
<evidence type="ECO:0000256" key="1">
    <source>
        <dbReference type="ARBA" id="ARBA00022729"/>
    </source>
</evidence>
<keyword evidence="1 3" id="KW-0732">Signal</keyword>
<feature type="domain" description="Yeast cell wall synthesis Kre9/Knh1-like N-terminal" evidence="4">
    <location>
        <begin position="33"/>
        <end position="120"/>
    </location>
</feature>
<dbReference type="Pfam" id="PF10342">
    <property type="entry name" value="Kre9_KNH"/>
    <property type="match status" value="1"/>
</dbReference>
<feature type="region of interest" description="Disordered" evidence="2">
    <location>
        <begin position="169"/>
        <end position="205"/>
    </location>
</feature>
<protein>
    <recommendedName>
        <fullName evidence="4">Yeast cell wall synthesis Kre9/Knh1-like N-terminal domain-containing protein</fullName>
    </recommendedName>
</protein>
<evidence type="ECO:0000259" key="4">
    <source>
        <dbReference type="Pfam" id="PF10342"/>
    </source>
</evidence>
<feature type="signal peptide" evidence="3">
    <location>
        <begin position="1"/>
        <end position="22"/>
    </location>
</feature>
<dbReference type="AlphaFoldDB" id="A0A8H5MDL6"/>
<evidence type="ECO:0000256" key="3">
    <source>
        <dbReference type="SAM" id="SignalP"/>
    </source>
</evidence>
<reference evidence="5 6" key="1">
    <citation type="journal article" date="2020" name="ISME J.">
        <title>Uncovering the hidden diversity of litter-decomposition mechanisms in mushroom-forming fungi.</title>
        <authorList>
            <person name="Floudas D."/>
            <person name="Bentzer J."/>
            <person name="Ahren D."/>
            <person name="Johansson T."/>
            <person name="Persson P."/>
            <person name="Tunlid A."/>
        </authorList>
    </citation>
    <scope>NUCLEOTIDE SEQUENCE [LARGE SCALE GENOMIC DNA]</scope>
    <source>
        <strain evidence="5 6">CBS 406.79</strain>
    </source>
</reference>
<dbReference type="InterPro" id="IPR052982">
    <property type="entry name" value="SRP1/TIP1-like"/>
</dbReference>
<comment type="caution">
    <text evidence="5">The sequence shown here is derived from an EMBL/GenBank/DDBJ whole genome shotgun (WGS) entry which is preliminary data.</text>
</comment>
<dbReference type="Proteomes" id="UP000518752">
    <property type="component" value="Unassembled WGS sequence"/>
</dbReference>
<dbReference type="InterPro" id="IPR018466">
    <property type="entry name" value="Kre9/Knh1-like_N"/>
</dbReference>
<evidence type="ECO:0000313" key="5">
    <source>
        <dbReference type="EMBL" id="KAF5390560.1"/>
    </source>
</evidence>
<organism evidence="5 6">
    <name type="scientific">Collybiopsis confluens</name>
    <dbReference type="NCBI Taxonomy" id="2823264"/>
    <lineage>
        <taxon>Eukaryota</taxon>
        <taxon>Fungi</taxon>
        <taxon>Dikarya</taxon>
        <taxon>Basidiomycota</taxon>
        <taxon>Agaricomycotina</taxon>
        <taxon>Agaricomycetes</taxon>
        <taxon>Agaricomycetidae</taxon>
        <taxon>Agaricales</taxon>
        <taxon>Marasmiineae</taxon>
        <taxon>Omphalotaceae</taxon>
        <taxon>Collybiopsis</taxon>
    </lineage>
</organism>
<proteinExistence type="predicted"/>
<dbReference type="PANTHER" id="PTHR40633:SF1">
    <property type="entry name" value="GPI ANCHORED SERINE-THREONINE RICH PROTEIN (AFU_ORTHOLOGUE AFUA_1G03630)"/>
    <property type="match status" value="1"/>
</dbReference>
<name>A0A8H5MDL6_9AGAR</name>
<sequence>MQQSTFLAILSGVFAVLASGSAITPTAPGPGDKPFKAGSPCIIKWLPGDWSNFSITLMSGSNLQMNPVKLVANGLNGSDASLSPYSWTCPQVDPYSAIYFYQFTNGDDIANSKWTTRFTISSPSGDSTPPPNAAQSNGDVIPWGIGSLRSDTSTSTSTTTDAFIATSTPFSTSSTSSGMRKSKSATNTERQPTPTLNSPSGPTVTHATFVTKPAQTGGAIAIRASGRWAIAPVLPLVLMRQYFLL</sequence>
<dbReference type="PANTHER" id="PTHR40633">
    <property type="entry name" value="MATRIX PROTEIN, PUTATIVE (AFU_ORTHOLOGUE AFUA_8G05410)-RELATED"/>
    <property type="match status" value="1"/>
</dbReference>
<feature type="compositionally biased region" description="Polar residues" evidence="2">
    <location>
        <begin position="184"/>
        <end position="205"/>
    </location>
</feature>
<keyword evidence="6" id="KW-1185">Reference proteome</keyword>